<comment type="similarity">
    <text evidence="4 17">Belongs to the glycosyltransferase 2 family. GalNAc-T subfamily.</text>
</comment>
<feature type="transmembrane region" description="Helical" evidence="17">
    <location>
        <begin position="7"/>
        <end position="27"/>
    </location>
</feature>
<dbReference type="OrthoDB" id="429263at2759"/>
<evidence type="ECO:0000256" key="14">
    <source>
        <dbReference type="ARBA" id="ARBA00023157"/>
    </source>
</evidence>
<keyword evidence="8" id="KW-0479">Metal-binding</keyword>
<dbReference type="EMBL" id="CADEPM010000001">
    <property type="protein sequence ID" value="CAB3398878.1"/>
    <property type="molecule type" value="Genomic_DNA"/>
</dbReference>
<sequence length="574" mass="65917">MPRIFRLRTILSLIAVIWMCGLGFIFYNSQNTEKRPSRIIPQDLKPKVVPVEPIKYFAPIPTINLADDTTIHERLENGVTWKTFDAKKFLEKGKWKPGEDKYKANSFNLEASDKLEPIRKIPDSREPYCKDVNLNKAMNATSVIITYHNEARSALLRTIFSVFNMSPEQFLMEIILVDDNSEDVSMGKELAQIERVVVLRNNNREGLIRSRVKGSQVAKAPILTFLDSHIECNQNWLEPLLIRIAENPKTVVAPIIDVINIDNFNYIGASADLRGGFDWTLVFRWEFMNEKLRKERHNNPTAPIKSPTMAGGLFAISKQWFDELGTYDLDMEVWGGENLEMSFRVWQCGGSLEIIPCSRVGHVFRKKHPYTFPGGSGNVFQKNTRRAAEVWMDEYKSIYLKNVPSARFVNFGDISDRLGIRERLQCKSFDWYLKNVYPELKIPKRTPGKSFSLKIGNMCLDSMAKKVNEAPGLYGCHGTGGNQEWVYDKATKQFKNAITNFCLDLSKEDVVMVECDKNRIETKLLEDKGWVVQNGKCLTIRQNSSDGEWKLVSESCRVDNGSQRWVFQKLETFE</sequence>
<dbReference type="CDD" id="cd23434">
    <property type="entry name" value="beta-trefoil_Ricin_GALNT2"/>
    <property type="match status" value="1"/>
</dbReference>
<dbReference type="GO" id="GO:0004653">
    <property type="term" value="F:polypeptide N-acetylgalactosaminyltransferase activity"/>
    <property type="evidence" value="ECO:0007669"/>
    <property type="project" value="UniProtKB-ARBA"/>
</dbReference>
<keyword evidence="7 17" id="KW-0812">Transmembrane</keyword>
<keyword evidence="15" id="KW-0325">Glycoprotein</keyword>
<keyword evidence="5 17" id="KW-0328">Glycosyltransferase</keyword>
<dbReference type="Proteomes" id="UP000494206">
    <property type="component" value="Unassembled WGS sequence"/>
</dbReference>
<keyword evidence="12 17" id="KW-0333">Golgi apparatus</keyword>
<evidence type="ECO:0000256" key="2">
    <source>
        <dbReference type="ARBA" id="ARBA00004323"/>
    </source>
</evidence>
<dbReference type="GO" id="GO:0000139">
    <property type="term" value="C:Golgi membrane"/>
    <property type="evidence" value="ECO:0007669"/>
    <property type="project" value="UniProtKB-SubCell"/>
</dbReference>
<dbReference type="InterPro" id="IPR001173">
    <property type="entry name" value="Glyco_trans_2-like"/>
</dbReference>
<reference evidence="19 20" key="1">
    <citation type="submission" date="2020-04" db="EMBL/GenBank/DDBJ databases">
        <authorList>
            <person name="Laetsch R D."/>
            <person name="Stevens L."/>
            <person name="Kumar S."/>
            <person name="Blaxter L. M."/>
        </authorList>
    </citation>
    <scope>NUCLEOTIDE SEQUENCE [LARGE SCALE GENOMIC DNA]</scope>
</reference>
<evidence type="ECO:0000256" key="7">
    <source>
        <dbReference type="ARBA" id="ARBA00022692"/>
    </source>
</evidence>
<dbReference type="InterPro" id="IPR000772">
    <property type="entry name" value="Ricin_B_lectin"/>
</dbReference>
<dbReference type="EC" id="2.4.1.-" evidence="17"/>
<evidence type="ECO:0000256" key="1">
    <source>
        <dbReference type="ARBA" id="ARBA00001936"/>
    </source>
</evidence>
<evidence type="ECO:0000256" key="10">
    <source>
        <dbReference type="ARBA" id="ARBA00022968"/>
    </source>
</evidence>
<dbReference type="PANTHER" id="PTHR11675">
    <property type="entry name" value="N-ACETYLGALACTOSAMINYLTRANSFERASE"/>
    <property type="match status" value="1"/>
</dbReference>
<protein>
    <recommendedName>
        <fullName evidence="17">Polypeptide N-acetylgalactosaminyltransferase</fullName>
        <ecNumber evidence="17">2.4.1.-</ecNumber>
    </recommendedName>
    <alternativeName>
        <fullName evidence="17">Protein-UDP acetylgalactosaminyltransferase</fullName>
    </alternativeName>
</protein>
<evidence type="ECO:0000256" key="6">
    <source>
        <dbReference type="ARBA" id="ARBA00022679"/>
    </source>
</evidence>
<proteinExistence type="inferred from homology"/>
<keyword evidence="16 17" id="KW-0464">Manganese</keyword>
<comment type="cofactor">
    <cofactor evidence="1 17">
        <name>Mn(2+)</name>
        <dbReference type="ChEBI" id="CHEBI:29035"/>
    </cofactor>
</comment>
<keyword evidence="13 17" id="KW-0472">Membrane</keyword>
<dbReference type="SUPFAM" id="SSF50370">
    <property type="entry name" value="Ricin B-like lectins"/>
    <property type="match status" value="1"/>
</dbReference>
<evidence type="ECO:0000256" key="16">
    <source>
        <dbReference type="ARBA" id="ARBA00023211"/>
    </source>
</evidence>
<evidence type="ECO:0000313" key="20">
    <source>
        <dbReference type="Proteomes" id="UP000494206"/>
    </source>
</evidence>
<dbReference type="Pfam" id="PF00535">
    <property type="entry name" value="Glycos_transf_2"/>
    <property type="match status" value="1"/>
</dbReference>
<evidence type="ECO:0000256" key="17">
    <source>
        <dbReference type="RuleBase" id="RU361242"/>
    </source>
</evidence>
<dbReference type="Pfam" id="PF00652">
    <property type="entry name" value="Ricin_B_lectin"/>
    <property type="match status" value="1"/>
</dbReference>
<dbReference type="Gene3D" id="2.80.10.50">
    <property type="match status" value="1"/>
</dbReference>
<accession>A0A8S1EGJ3</accession>
<feature type="domain" description="Ricin B lectin" evidence="18">
    <location>
        <begin position="449"/>
        <end position="568"/>
    </location>
</feature>
<organism evidence="19 20">
    <name type="scientific">Caenorhabditis bovis</name>
    <dbReference type="NCBI Taxonomy" id="2654633"/>
    <lineage>
        <taxon>Eukaryota</taxon>
        <taxon>Metazoa</taxon>
        <taxon>Ecdysozoa</taxon>
        <taxon>Nematoda</taxon>
        <taxon>Chromadorea</taxon>
        <taxon>Rhabditida</taxon>
        <taxon>Rhabditina</taxon>
        <taxon>Rhabditomorpha</taxon>
        <taxon>Rhabditoidea</taxon>
        <taxon>Rhabditidae</taxon>
        <taxon>Peloderinae</taxon>
        <taxon>Caenorhabditis</taxon>
    </lineage>
</organism>
<dbReference type="SMART" id="SM00458">
    <property type="entry name" value="RICIN"/>
    <property type="match status" value="1"/>
</dbReference>
<comment type="subcellular location">
    <subcellularLocation>
        <location evidence="2 17">Golgi apparatus membrane</location>
        <topology evidence="2 17">Single-pass type II membrane protein</topology>
    </subcellularLocation>
</comment>
<keyword evidence="9 17" id="KW-0430">Lectin</keyword>
<dbReference type="GO" id="GO:0030246">
    <property type="term" value="F:carbohydrate binding"/>
    <property type="evidence" value="ECO:0007669"/>
    <property type="project" value="UniProtKB-KW"/>
</dbReference>
<dbReference type="FunFam" id="3.90.550.10:FF:000021">
    <property type="entry name" value="Polypeptide N-acetylgalactosaminyltransferase"/>
    <property type="match status" value="1"/>
</dbReference>
<evidence type="ECO:0000259" key="18">
    <source>
        <dbReference type="SMART" id="SM00458"/>
    </source>
</evidence>
<gene>
    <name evidence="19" type="ORF">CBOVIS_LOCUS2110</name>
</gene>
<dbReference type="InterPro" id="IPR029044">
    <property type="entry name" value="Nucleotide-diphossugar_trans"/>
</dbReference>
<keyword evidence="11 17" id="KW-1133">Transmembrane helix</keyword>
<dbReference type="PANTHER" id="PTHR11675:SF119">
    <property type="entry name" value="POLYPEPTIDE N-ACETYLGALACTOSAMINYLTRANSFERASE 2"/>
    <property type="match status" value="1"/>
</dbReference>
<dbReference type="Gene3D" id="3.90.550.10">
    <property type="entry name" value="Spore Coat Polysaccharide Biosynthesis Protein SpsA, Chain A"/>
    <property type="match status" value="1"/>
</dbReference>
<evidence type="ECO:0000256" key="3">
    <source>
        <dbReference type="ARBA" id="ARBA00004922"/>
    </source>
</evidence>
<evidence type="ECO:0000256" key="9">
    <source>
        <dbReference type="ARBA" id="ARBA00022734"/>
    </source>
</evidence>
<keyword evidence="20" id="KW-1185">Reference proteome</keyword>
<dbReference type="GO" id="GO:0046872">
    <property type="term" value="F:metal ion binding"/>
    <property type="evidence" value="ECO:0007669"/>
    <property type="project" value="UniProtKB-KW"/>
</dbReference>
<dbReference type="AlphaFoldDB" id="A0A8S1EGJ3"/>
<evidence type="ECO:0000256" key="5">
    <source>
        <dbReference type="ARBA" id="ARBA00022676"/>
    </source>
</evidence>
<evidence type="ECO:0000256" key="12">
    <source>
        <dbReference type="ARBA" id="ARBA00023034"/>
    </source>
</evidence>
<dbReference type="InterPro" id="IPR035992">
    <property type="entry name" value="Ricin_B-like_lectins"/>
</dbReference>
<evidence type="ECO:0000256" key="15">
    <source>
        <dbReference type="ARBA" id="ARBA00023180"/>
    </source>
</evidence>
<dbReference type="CDD" id="cd02510">
    <property type="entry name" value="pp-GalNAc-T"/>
    <property type="match status" value="1"/>
</dbReference>
<dbReference type="PROSITE" id="PS50231">
    <property type="entry name" value="RICIN_B_LECTIN"/>
    <property type="match status" value="1"/>
</dbReference>
<name>A0A8S1EGJ3_9PELO</name>
<evidence type="ECO:0000256" key="11">
    <source>
        <dbReference type="ARBA" id="ARBA00022989"/>
    </source>
</evidence>
<evidence type="ECO:0000256" key="13">
    <source>
        <dbReference type="ARBA" id="ARBA00023136"/>
    </source>
</evidence>
<comment type="pathway">
    <text evidence="3 17">Protein modification; protein glycosylation.</text>
</comment>
<keyword evidence="10" id="KW-0735">Signal-anchor</keyword>
<comment type="caution">
    <text evidence="19">The sequence shown here is derived from an EMBL/GenBank/DDBJ whole genome shotgun (WGS) entry which is preliminary data.</text>
</comment>
<evidence type="ECO:0000256" key="4">
    <source>
        <dbReference type="ARBA" id="ARBA00005680"/>
    </source>
</evidence>
<evidence type="ECO:0000313" key="19">
    <source>
        <dbReference type="EMBL" id="CAB3398878.1"/>
    </source>
</evidence>
<dbReference type="GO" id="GO:0006493">
    <property type="term" value="P:protein O-linked glycosylation"/>
    <property type="evidence" value="ECO:0007669"/>
    <property type="project" value="TreeGrafter"/>
</dbReference>
<dbReference type="SUPFAM" id="SSF53448">
    <property type="entry name" value="Nucleotide-diphospho-sugar transferases"/>
    <property type="match status" value="1"/>
</dbReference>
<evidence type="ECO:0000256" key="8">
    <source>
        <dbReference type="ARBA" id="ARBA00022723"/>
    </source>
</evidence>
<keyword evidence="6 17" id="KW-0808">Transferase</keyword>
<dbReference type="InterPro" id="IPR045885">
    <property type="entry name" value="GalNAc-T"/>
</dbReference>
<keyword evidence="14 17" id="KW-1015">Disulfide bond</keyword>